<dbReference type="SUPFAM" id="SSF48452">
    <property type="entry name" value="TPR-like"/>
    <property type="match status" value="1"/>
</dbReference>
<dbReference type="RefSeq" id="WP_306944240.1">
    <property type="nucleotide sequence ID" value="NZ_CP132976.1"/>
</dbReference>
<proteinExistence type="predicted"/>
<evidence type="ECO:0000313" key="3">
    <source>
        <dbReference type="EMBL" id="WMD20797.1"/>
    </source>
</evidence>
<protein>
    <submittedName>
        <fullName evidence="3">Glycosyltransferase</fullName>
        <ecNumber evidence="3">2.4.-.-</ecNumber>
    </submittedName>
</protein>
<dbReference type="Gene3D" id="3.40.50.2000">
    <property type="entry name" value="Glycogen Phosphorylase B"/>
    <property type="match status" value="2"/>
</dbReference>
<dbReference type="InterPro" id="IPR001296">
    <property type="entry name" value="Glyco_trans_1"/>
</dbReference>
<accession>A0ABY9M1C9</accession>
<reference evidence="3 4" key="1">
    <citation type="submission" date="2023-08" db="EMBL/GenBank/DDBJ databases">
        <title>Achromobacter seleniivolatilans sp. nov., isolated from seleniferous soil.</title>
        <authorList>
            <person name="Zhang S."/>
            <person name="Li K."/>
            <person name="Peng J."/>
            <person name="Zhao Q."/>
            <person name="Wang H."/>
            <person name="Guo Y."/>
        </authorList>
    </citation>
    <scope>NUCLEOTIDE SEQUENCE [LARGE SCALE GENOMIC DNA]</scope>
    <source>
        <strain evidence="3 4">R39</strain>
    </source>
</reference>
<gene>
    <name evidence="3" type="ORF">RAS12_00035</name>
</gene>
<evidence type="ECO:0000259" key="1">
    <source>
        <dbReference type="Pfam" id="PF00534"/>
    </source>
</evidence>
<dbReference type="Pfam" id="PF00534">
    <property type="entry name" value="Glycos_transf_1"/>
    <property type="match status" value="1"/>
</dbReference>
<dbReference type="CDD" id="cd03811">
    <property type="entry name" value="GT4_GT28_WabH-like"/>
    <property type="match status" value="1"/>
</dbReference>
<dbReference type="Proteomes" id="UP001234798">
    <property type="component" value="Chromosome"/>
</dbReference>
<evidence type="ECO:0000259" key="2">
    <source>
        <dbReference type="Pfam" id="PF13439"/>
    </source>
</evidence>
<dbReference type="GO" id="GO:0016757">
    <property type="term" value="F:glycosyltransferase activity"/>
    <property type="evidence" value="ECO:0007669"/>
    <property type="project" value="UniProtKB-KW"/>
</dbReference>
<feature type="domain" description="Glycosyl transferase family 1" evidence="1">
    <location>
        <begin position="484"/>
        <end position="632"/>
    </location>
</feature>
<dbReference type="EC" id="2.4.-.-" evidence="3"/>
<keyword evidence="3" id="KW-0328">Glycosyltransferase</keyword>
<feature type="domain" description="Glycosyltransferase subfamily 4-like N-terminal" evidence="2">
    <location>
        <begin position="340"/>
        <end position="459"/>
    </location>
</feature>
<dbReference type="InterPro" id="IPR028098">
    <property type="entry name" value="Glyco_trans_4-like_N"/>
</dbReference>
<keyword evidence="4" id="KW-1185">Reference proteome</keyword>
<organism evidence="3 4">
    <name type="scientific">Achromobacter seleniivolatilans</name>
    <dbReference type="NCBI Taxonomy" id="3047478"/>
    <lineage>
        <taxon>Bacteria</taxon>
        <taxon>Pseudomonadati</taxon>
        <taxon>Pseudomonadota</taxon>
        <taxon>Betaproteobacteria</taxon>
        <taxon>Burkholderiales</taxon>
        <taxon>Alcaligenaceae</taxon>
        <taxon>Achromobacter</taxon>
    </lineage>
</organism>
<dbReference type="InterPro" id="IPR011990">
    <property type="entry name" value="TPR-like_helical_dom_sf"/>
</dbReference>
<keyword evidence="3" id="KW-0808">Transferase</keyword>
<dbReference type="EMBL" id="CP132976">
    <property type="protein sequence ID" value="WMD20797.1"/>
    <property type="molecule type" value="Genomic_DNA"/>
</dbReference>
<dbReference type="Pfam" id="PF13439">
    <property type="entry name" value="Glyco_transf_4"/>
    <property type="match status" value="1"/>
</dbReference>
<dbReference type="PANTHER" id="PTHR12526">
    <property type="entry name" value="GLYCOSYLTRANSFERASE"/>
    <property type="match status" value="1"/>
</dbReference>
<name>A0ABY9M1C9_9BURK</name>
<sequence>MQDKSVPLYGPDEALALLSSMLKDCATPQSAAIVLEEADRIATGHLAVSGVRLALLRLRDKAGSAGLASQWLLLQQDHPNDAQVLRAYARYLAREEGIEGAVAMLERCLPDSAGNFKPVLLRAEILADLHLYEQSTALFRELLGRDGRREVRVAFAKRLHKQGLIADAMEVMRPVMDQLAAGSMAAALAATLSHDYDFYHALEPDGMVNGQDVKLISMKHALLRFRSRTPAVLPERRHAIALITGSLGAGGAERQLSRLACHLKQLASAGPAVDERQSDSDGAKVDTVEVLVKQYRSPQGPGNELPQDFFLKPLTDMAVGVTEISTLPAILASQQSIEDPTLLRLLEQLPPQVHYGVTRLAPYLRARRFDVVSLWQDGTCLFGALAALLAGVPVIQLVFRGLPPNIRRMRYRSEYPVLYRALAEVPGVVFVSNSKAAADEYAKWLDIPRDRFQILYNGVPEVPASCDELDQAKWADFAQRTSDATETIGGVFRLEPDKRPLLWIKMMHRYLKRRPNARFFIVGNGRLYEQTRELAATLGVEDRLLLVGHSVHVGFWYSKMDAKVLLSSFEGLPNVLIEAQLMGVGTVSTPAGGSGECFIDGRTGHLLARVDEPDLEEACDKISHMLESRHDADLAEQGKHRARALFSVDAMVARFLDLCRFRAAVQWAPGSGLAWAGLPEVT</sequence>
<dbReference type="SUPFAM" id="SSF53756">
    <property type="entry name" value="UDP-Glycosyltransferase/glycogen phosphorylase"/>
    <property type="match status" value="1"/>
</dbReference>
<evidence type="ECO:0000313" key="4">
    <source>
        <dbReference type="Proteomes" id="UP001234798"/>
    </source>
</evidence>